<feature type="domain" description="HTH LytTR-type" evidence="3">
    <location>
        <begin position="189"/>
        <end position="255"/>
    </location>
</feature>
<dbReference type="SMART" id="SM00448">
    <property type="entry name" value="REC"/>
    <property type="match status" value="1"/>
</dbReference>
<dbReference type="PANTHER" id="PTHR37299:SF1">
    <property type="entry name" value="STAGE 0 SPORULATION PROTEIN A HOMOLOG"/>
    <property type="match status" value="1"/>
</dbReference>
<dbReference type="GO" id="GO:0003677">
    <property type="term" value="F:DNA binding"/>
    <property type="evidence" value="ECO:0007669"/>
    <property type="project" value="InterPro"/>
</dbReference>
<evidence type="ECO:0000256" key="1">
    <source>
        <dbReference type="PROSITE-ProRule" id="PRU00169"/>
    </source>
</evidence>
<dbReference type="SMART" id="SM00850">
    <property type="entry name" value="LytTR"/>
    <property type="match status" value="1"/>
</dbReference>
<comment type="caution">
    <text evidence="4">The sequence shown here is derived from an EMBL/GenBank/DDBJ whole genome shotgun (WGS) entry which is preliminary data.</text>
</comment>
<dbReference type="Gene3D" id="3.40.50.2300">
    <property type="match status" value="1"/>
</dbReference>
<dbReference type="PANTHER" id="PTHR37299">
    <property type="entry name" value="TRANSCRIPTIONAL REGULATOR-RELATED"/>
    <property type="match status" value="1"/>
</dbReference>
<reference evidence="4 5" key="1">
    <citation type="submission" date="2015-04" db="EMBL/GenBank/DDBJ databases">
        <title>Whole genome shotgun sequence of Flavihumibacter petaseus NBRC 106054.</title>
        <authorList>
            <person name="Miyazawa S."/>
            <person name="Hosoyama A."/>
            <person name="Hashimoto M."/>
            <person name="Noguchi M."/>
            <person name="Tsuchikane K."/>
            <person name="Ohji S."/>
            <person name="Yamazoe A."/>
            <person name="Ichikawa N."/>
            <person name="Kimura A."/>
            <person name="Fujita N."/>
        </authorList>
    </citation>
    <scope>NUCLEOTIDE SEQUENCE [LARGE SCALE GENOMIC DNA]</scope>
    <source>
        <strain evidence="4 5">NBRC 106054</strain>
    </source>
</reference>
<gene>
    <name evidence="4" type="ORF">FPE01S_06_00320</name>
</gene>
<feature type="modified residue" description="4-aspartylphosphate" evidence="1">
    <location>
        <position position="55"/>
    </location>
</feature>
<dbReference type="STRING" id="1220578.FPE01S_06_00320"/>
<sequence length="255" mass="29488">MTALIIEDEFLLAKELKYKINKIDPGIEILEMLSSLKAARKWLMQHAAPDFLFMDVHLGDGMSFELFDTFQLTCPVIFTTAYDEYAIRAFKSNGIDYLLKPVDEEELKAAIQKTKNFLQPVMNSNRDWHKLLASMTGAQPGKVYRERILADVRNYWVPINVSDAACFIRENLNYVFTLAGDKYPLDVDSLDELEEMLNPAIFFRANRQCIININAIHRIIPSENQKLNIQLKAPLKLEVDISREKAPAFRKWIDR</sequence>
<proteinExistence type="predicted"/>
<dbReference type="OrthoDB" id="646623at2"/>
<name>A0A0E9N767_9BACT</name>
<dbReference type="FunFam" id="3.40.50.2300:FF:000361">
    <property type="entry name" value="Two-component system response regulator"/>
    <property type="match status" value="1"/>
</dbReference>
<accession>A0A0E9N767</accession>
<dbReference type="Pfam" id="PF04397">
    <property type="entry name" value="LytTR"/>
    <property type="match status" value="1"/>
</dbReference>
<feature type="domain" description="Response regulatory" evidence="2">
    <location>
        <begin position="2"/>
        <end position="115"/>
    </location>
</feature>
<dbReference type="GO" id="GO:0000156">
    <property type="term" value="F:phosphorelay response regulator activity"/>
    <property type="evidence" value="ECO:0007669"/>
    <property type="project" value="InterPro"/>
</dbReference>
<evidence type="ECO:0000313" key="5">
    <source>
        <dbReference type="Proteomes" id="UP000033121"/>
    </source>
</evidence>
<dbReference type="PROSITE" id="PS50930">
    <property type="entry name" value="HTH_LYTTR"/>
    <property type="match status" value="1"/>
</dbReference>
<keyword evidence="1" id="KW-0597">Phosphoprotein</keyword>
<dbReference type="SUPFAM" id="SSF52172">
    <property type="entry name" value="CheY-like"/>
    <property type="match status" value="1"/>
</dbReference>
<dbReference type="Proteomes" id="UP000033121">
    <property type="component" value="Unassembled WGS sequence"/>
</dbReference>
<dbReference type="RefSeq" id="WP_046371558.1">
    <property type="nucleotide sequence ID" value="NZ_BBWV01000006.1"/>
</dbReference>
<dbReference type="InterPro" id="IPR046947">
    <property type="entry name" value="LytR-like"/>
</dbReference>
<evidence type="ECO:0000313" key="4">
    <source>
        <dbReference type="EMBL" id="GAO45541.1"/>
    </source>
</evidence>
<dbReference type="InterPro" id="IPR011006">
    <property type="entry name" value="CheY-like_superfamily"/>
</dbReference>
<protein>
    <submittedName>
        <fullName evidence="4">Putative two-component response regulator</fullName>
    </submittedName>
</protein>
<evidence type="ECO:0000259" key="2">
    <source>
        <dbReference type="PROSITE" id="PS50110"/>
    </source>
</evidence>
<dbReference type="AlphaFoldDB" id="A0A0E9N767"/>
<dbReference type="EMBL" id="BBWV01000006">
    <property type="protein sequence ID" value="GAO45541.1"/>
    <property type="molecule type" value="Genomic_DNA"/>
</dbReference>
<dbReference type="InterPro" id="IPR007492">
    <property type="entry name" value="LytTR_DNA-bd_dom"/>
</dbReference>
<dbReference type="InterPro" id="IPR001789">
    <property type="entry name" value="Sig_transdc_resp-reg_receiver"/>
</dbReference>
<dbReference type="PROSITE" id="PS50110">
    <property type="entry name" value="RESPONSE_REGULATORY"/>
    <property type="match status" value="1"/>
</dbReference>
<dbReference type="Gene3D" id="2.40.50.1020">
    <property type="entry name" value="LytTr DNA-binding domain"/>
    <property type="match status" value="1"/>
</dbReference>
<evidence type="ECO:0000259" key="3">
    <source>
        <dbReference type="PROSITE" id="PS50930"/>
    </source>
</evidence>
<dbReference type="Pfam" id="PF00072">
    <property type="entry name" value="Response_reg"/>
    <property type="match status" value="1"/>
</dbReference>
<organism evidence="4 5">
    <name type="scientific">Flavihumibacter petaseus NBRC 106054</name>
    <dbReference type="NCBI Taxonomy" id="1220578"/>
    <lineage>
        <taxon>Bacteria</taxon>
        <taxon>Pseudomonadati</taxon>
        <taxon>Bacteroidota</taxon>
        <taxon>Chitinophagia</taxon>
        <taxon>Chitinophagales</taxon>
        <taxon>Chitinophagaceae</taxon>
        <taxon>Flavihumibacter</taxon>
    </lineage>
</organism>
<keyword evidence="5" id="KW-1185">Reference proteome</keyword>